<dbReference type="AlphaFoldDB" id="A0AAD7UAA7"/>
<evidence type="ECO:0000313" key="6">
    <source>
        <dbReference type="Proteomes" id="UP001230188"/>
    </source>
</evidence>
<keyword evidence="2" id="KW-0863">Zinc-finger</keyword>
<evidence type="ECO:0000256" key="1">
    <source>
        <dbReference type="ARBA" id="ARBA00022723"/>
    </source>
</evidence>
<comment type="caution">
    <text evidence="5">The sequence shown here is derived from an EMBL/GenBank/DDBJ whole genome shotgun (WGS) entry which is preliminary data.</text>
</comment>
<sequence length="166" mass="18826">MPATAGRTKMPHNNRMSTSGALKMTGMWSKTIGYDPYAPEGENTEETAQEAAAKVERSRGILELARLSNVGLGIGDRGADFSKNIFWGLKRKRPPKGWEVPALDESSDDDDDESDDESDNDSPPIVDEEKKEREESKKKKNKKKKKKHKKEKRKHRKKHKSKHNTP</sequence>
<evidence type="ECO:0000256" key="3">
    <source>
        <dbReference type="ARBA" id="ARBA00022833"/>
    </source>
</evidence>
<evidence type="ECO:0000313" key="5">
    <source>
        <dbReference type="EMBL" id="KAJ8601181.1"/>
    </source>
</evidence>
<dbReference type="EMBL" id="JAQMWT010000445">
    <property type="protein sequence ID" value="KAJ8601181.1"/>
    <property type="molecule type" value="Genomic_DNA"/>
</dbReference>
<feature type="compositionally biased region" description="Basic and acidic residues" evidence="4">
    <location>
        <begin position="127"/>
        <end position="137"/>
    </location>
</feature>
<keyword evidence="3" id="KW-0862">Zinc</keyword>
<accession>A0AAD7UAA7</accession>
<dbReference type="GO" id="GO:0008270">
    <property type="term" value="F:zinc ion binding"/>
    <property type="evidence" value="ECO:0007669"/>
    <property type="project" value="UniProtKB-KW"/>
</dbReference>
<protein>
    <submittedName>
        <fullName evidence="5">Uncharacterized protein</fullName>
    </submittedName>
</protein>
<dbReference type="PANTHER" id="PTHR31437">
    <property type="entry name" value="SREK1IP1 FAMILY MEMBER"/>
    <property type="match status" value="1"/>
</dbReference>
<gene>
    <name evidence="5" type="ORF">CTAYLR_009908</name>
</gene>
<dbReference type="Proteomes" id="UP001230188">
    <property type="component" value="Unassembled WGS sequence"/>
</dbReference>
<keyword evidence="1" id="KW-0479">Metal-binding</keyword>
<feature type="region of interest" description="Disordered" evidence="4">
    <location>
        <begin position="88"/>
        <end position="166"/>
    </location>
</feature>
<feature type="region of interest" description="Disordered" evidence="4">
    <location>
        <begin position="1"/>
        <end position="22"/>
    </location>
</feature>
<feature type="compositionally biased region" description="Basic residues" evidence="4">
    <location>
        <begin position="138"/>
        <end position="166"/>
    </location>
</feature>
<name>A0AAD7UAA7_9STRA</name>
<proteinExistence type="predicted"/>
<organism evidence="5 6">
    <name type="scientific">Chrysophaeum taylorii</name>
    <dbReference type="NCBI Taxonomy" id="2483200"/>
    <lineage>
        <taxon>Eukaryota</taxon>
        <taxon>Sar</taxon>
        <taxon>Stramenopiles</taxon>
        <taxon>Ochrophyta</taxon>
        <taxon>Pelagophyceae</taxon>
        <taxon>Pelagomonadales</taxon>
        <taxon>Pelagomonadaceae</taxon>
        <taxon>Chrysophaeum</taxon>
    </lineage>
</organism>
<feature type="compositionally biased region" description="Acidic residues" evidence="4">
    <location>
        <begin position="105"/>
        <end position="120"/>
    </location>
</feature>
<dbReference type="PANTHER" id="PTHR31437:SF1">
    <property type="entry name" value="PROTEIN SREK1IP1"/>
    <property type="match status" value="1"/>
</dbReference>
<evidence type="ECO:0000256" key="4">
    <source>
        <dbReference type="SAM" id="MobiDB-lite"/>
    </source>
</evidence>
<evidence type="ECO:0000256" key="2">
    <source>
        <dbReference type="ARBA" id="ARBA00022771"/>
    </source>
</evidence>
<keyword evidence="6" id="KW-1185">Reference proteome</keyword>
<reference evidence="5" key="1">
    <citation type="submission" date="2023-01" db="EMBL/GenBank/DDBJ databases">
        <title>Metagenome sequencing of chrysophaentin producing Chrysophaeum taylorii.</title>
        <authorList>
            <person name="Davison J."/>
            <person name="Bewley C."/>
        </authorList>
    </citation>
    <scope>NUCLEOTIDE SEQUENCE</scope>
    <source>
        <strain evidence="5">NIES-1699</strain>
    </source>
</reference>